<comment type="similarity">
    <text evidence="5">Belongs to the YqgF HJR family.</text>
</comment>
<dbReference type="RefSeq" id="WP_041069218.1">
    <property type="nucleotide sequence ID" value="NZ_AP012273.1"/>
</dbReference>
<dbReference type="AlphaFoldDB" id="A0A7U6JJF7"/>
<dbReference type="OrthoDB" id="9796140at2"/>
<evidence type="ECO:0000313" key="7">
    <source>
        <dbReference type="EMBL" id="BAO45503.1"/>
    </source>
</evidence>
<dbReference type="Proteomes" id="UP000031631">
    <property type="component" value="Chromosome"/>
</dbReference>
<dbReference type="NCBIfam" id="TIGR00250">
    <property type="entry name" value="RNAse_H_YqgF"/>
    <property type="match status" value="1"/>
</dbReference>
<dbReference type="Gene3D" id="3.30.420.140">
    <property type="entry name" value="YqgF/RNase H-like domain"/>
    <property type="match status" value="1"/>
</dbReference>
<dbReference type="HAMAP" id="MF_00651">
    <property type="entry name" value="Nuclease_YqgF"/>
    <property type="match status" value="1"/>
</dbReference>
<evidence type="ECO:0000259" key="6">
    <source>
        <dbReference type="SMART" id="SM00732"/>
    </source>
</evidence>
<sequence>MPETLLGFDYGTHKIGVAVGQELTGTANPLTVLNLVKGKPDWEGIRCLIDEWRPQGLVVGLPIGPREEETPMTTAARKFARQLEGRFGLPVHLADERLTSREAWSRIGGIATRDVTRIDSMAAKLILETWFSSL</sequence>
<dbReference type="SMART" id="SM00732">
    <property type="entry name" value="YqgFc"/>
    <property type="match status" value="1"/>
</dbReference>
<dbReference type="EMBL" id="AP012273">
    <property type="protein sequence ID" value="BAO45503.1"/>
    <property type="molecule type" value="Genomic_DNA"/>
</dbReference>
<name>A0A7U6JJF7_9GAMM</name>
<evidence type="ECO:0000256" key="2">
    <source>
        <dbReference type="ARBA" id="ARBA00022517"/>
    </source>
</evidence>
<reference evidence="7 8" key="1">
    <citation type="journal article" date="2014" name="PLoS ONE">
        <title>Physiological and genomic features of a novel sulfur-oxidizing gammaproteobacterium belonging to a previously uncultivated symbiotic lineage isolated from a hydrothermal vent.</title>
        <authorList>
            <person name="Nunoura T."/>
            <person name="Takaki Y."/>
            <person name="Kazama H."/>
            <person name="Kakuta J."/>
            <person name="Shimamura S."/>
            <person name="Makita H."/>
            <person name="Hirai M."/>
            <person name="Miyazaki M."/>
            <person name="Takai K."/>
        </authorList>
    </citation>
    <scope>NUCLEOTIDE SEQUENCE [LARGE SCALE GENOMIC DNA]</scope>
    <source>
        <strain evidence="7 8">Hiromi1</strain>
    </source>
</reference>
<feature type="domain" description="YqgF/RNase H-like" evidence="6">
    <location>
        <begin position="3"/>
        <end position="103"/>
    </location>
</feature>
<dbReference type="InterPro" id="IPR037027">
    <property type="entry name" value="YqgF/RNaseH-like_dom_sf"/>
</dbReference>
<dbReference type="GO" id="GO:0016788">
    <property type="term" value="F:hydrolase activity, acting on ester bonds"/>
    <property type="evidence" value="ECO:0007669"/>
    <property type="project" value="UniProtKB-UniRule"/>
</dbReference>
<dbReference type="EC" id="3.1.-.-" evidence="5"/>
<dbReference type="Pfam" id="PF03652">
    <property type="entry name" value="RuvX"/>
    <property type="match status" value="1"/>
</dbReference>
<evidence type="ECO:0000256" key="4">
    <source>
        <dbReference type="ARBA" id="ARBA00022801"/>
    </source>
</evidence>
<gene>
    <name evidence="7" type="ORF">TBH_C2597</name>
</gene>
<comment type="function">
    <text evidence="5">Could be a nuclease involved in processing of the 5'-end of pre-16S rRNA.</text>
</comment>
<evidence type="ECO:0000256" key="1">
    <source>
        <dbReference type="ARBA" id="ARBA00022490"/>
    </source>
</evidence>
<dbReference type="KEGG" id="tbn:TBH_C2597"/>
<dbReference type="InterPro" id="IPR005227">
    <property type="entry name" value="YqgF"/>
</dbReference>
<keyword evidence="2 5" id="KW-0690">Ribosome biogenesis</keyword>
<protein>
    <recommendedName>
        <fullName evidence="5">Putative pre-16S rRNA nuclease</fullName>
        <ecNumber evidence="5">3.1.-.-</ecNumber>
    </recommendedName>
</protein>
<keyword evidence="3 5" id="KW-0540">Nuclease</keyword>
<dbReference type="InterPro" id="IPR012337">
    <property type="entry name" value="RNaseH-like_sf"/>
</dbReference>
<comment type="subcellular location">
    <subcellularLocation>
        <location evidence="5">Cytoplasm</location>
    </subcellularLocation>
</comment>
<accession>A0A7U6JJF7</accession>
<evidence type="ECO:0000256" key="5">
    <source>
        <dbReference type="HAMAP-Rule" id="MF_00651"/>
    </source>
</evidence>
<dbReference type="GO" id="GO:0005829">
    <property type="term" value="C:cytosol"/>
    <property type="evidence" value="ECO:0007669"/>
    <property type="project" value="TreeGrafter"/>
</dbReference>
<organism evidence="7 8">
    <name type="scientific">Thiolapillus brandeum</name>
    <dbReference type="NCBI Taxonomy" id="1076588"/>
    <lineage>
        <taxon>Bacteria</taxon>
        <taxon>Pseudomonadati</taxon>
        <taxon>Pseudomonadota</taxon>
        <taxon>Gammaproteobacteria</taxon>
        <taxon>Chromatiales</taxon>
        <taxon>Sedimenticolaceae</taxon>
        <taxon>Thiolapillus</taxon>
    </lineage>
</organism>
<keyword evidence="1 5" id="KW-0963">Cytoplasm</keyword>
<dbReference type="InterPro" id="IPR006641">
    <property type="entry name" value="YqgF/RNaseH-like_dom"/>
</dbReference>
<dbReference type="PANTHER" id="PTHR33317:SF4">
    <property type="entry name" value="POLYNUCLEOTIDYL TRANSFERASE, RIBONUCLEASE H-LIKE SUPERFAMILY PROTEIN"/>
    <property type="match status" value="1"/>
</dbReference>
<dbReference type="SUPFAM" id="SSF53098">
    <property type="entry name" value="Ribonuclease H-like"/>
    <property type="match status" value="1"/>
</dbReference>
<dbReference type="CDD" id="cd16964">
    <property type="entry name" value="YqgF"/>
    <property type="match status" value="1"/>
</dbReference>
<evidence type="ECO:0000256" key="3">
    <source>
        <dbReference type="ARBA" id="ARBA00022722"/>
    </source>
</evidence>
<dbReference type="GO" id="GO:0004518">
    <property type="term" value="F:nuclease activity"/>
    <property type="evidence" value="ECO:0007669"/>
    <property type="project" value="UniProtKB-KW"/>
</dbReference>
<dbReference type="GO" id="GO:0000967">
    <property type="term" value="P:rRNA 5'-end processing"/>
    <property type="evidence" value="ECO:0007669"/>
    <property type="project" value="UniProtKB-UniRule"/>
</dbReference>
<keyword evidence="4 5" id="KW-0378">Hydrolase</keyword>
<evidence type="ECO:0000313" key="8">
    <source>
        <dbReference type="Proteomes" id="UP000031631"/>
    </source>
</evidence>
<keyword evidence="8" id="KW-1185">Reference proteome</keyword>
<proteinExistence type="inferred from homology"/>
<dbReference type="PANTHER" id="PTHR33317">
    <property type="entry name" value="POLYNUCLEOTIDYL TRANSFERASE, RIBONUCLEASE H-LIKE SUPERFAMILY PROTEIN"/>
    <property type="match status" value="1"/>
</dbReference>